<protein>
    <submittedName>
        <fullName evidence="1">Uncharacterized protein</fullName>
    </submittedName>
</protein>
<organism evidence="1">
    <name type="scientific">Lepeophtheirus salmonis</name>
    <name type="common">Salmon louse</name>
    <name type="synonym">Caligus salmonis</name>
    <dbReference type="NCBI Taxonomy" id="72036"/>
    <lineage>
        <taxon>Eukaryota</taxon>
        <taxon>Metazoa</taxon>
        <taxon>Ecdysozoa</taxon>
        <taxon>Arthropoda</taxon>
        <taxon>Crustacea</taxon>
        <taxon>Multicrustacea</taxon>
        <taxon>Hexanauplia</taxon>
        <taxon>Copepoda</taxon>
        <taxon>Siphonostomatoida</taxon>
        <taxon>Caligidae</taxon>
        <taxon>Lepeophtheirus</taxon>
    </lineage>
</organism>
<evidence type="ECO:0000313" key="1">
    <source>
        <dbReference type="EMBL" id="CDW29859.1"/>
    </source>
</evidence>
<sequence length="92" mass="11324">LYRRYIPIYIVSIDNIFLIGWFKFWHPQNIKDSNKFVCVPTIIFISCPSHKEYPAFLVVIRGRPTNRKTQFFFKFLWTEKYPEMIFHLNLQY</sequence>
<proteinExistence type="predicted"/>
<reference evidence="1" key="1">
    <citation type="submission" date="2014-05" db="EMBL/GenBank/DDBJ databases">
        <authorList>
            <person name="Chronopoulou M."/>
        </authorList>
    </citation>
    <scope>NUCLEOTIDE SEQUENCE</scope>
    <source>
        <tissue evidence="1">Whole organism</tissue>
    </source>
</reference>
<feature type="non-terminal residue" evidence="1">
    <location>
        <position position="1"/>
    </location>
</feature>
<dbReference type="EMBL" id="HACA01012498">
    <property type="protein sequence ID" value="CDW29859.1"/>
    <property type="molecule type" value="Transcribed_RNA"/>
</dbReference>
<dbReference type="AlphaFoldDB" id="A0A0K2TV61"/>
<accession>A0A0K2TV61</accession>
<name>A0A0K2TV61_LEPSM</name>